<accession>A0ABP6M6K0</accession>
<comment type="caution">
    <text evidence="2">The sequence shown here is derived from an EMBL/GenBank/DDBJ whole genome shotgun (WGS) entry which is preliminary data.</text>
</comment>
<dbReference type="InterPro" id="IPR051044">
    <property type="entry name" value="MAG_DAG_Lipase"/>
</dbReference>
<sequence>MALEESDFPSHNGRDRIHAWIYTPVVPPRGIVQVIHGLGEHSRRYLRLITRLLDEGFIVAADDHAGHGKTAMESGVWADTGPEGAEAVVADEAALRRTVTAQYPDLPYFVFGHSWGSIIARVLTARDPEGISGLLLGGIAAQVRSMDTLDLAAVEAAIADSDGSRPAEEFLPALFDGFLARYEDVQGPTDWVALDRDVVRDHAQDPLNRFGEPLSLRFLHDFVSLYRESNDPQTLSRIPTDLPVLILAGDQDPVTNYGEGAYHVANALAESGNRKVRTRVYSGYRHEVHNEPPIRDDVAGEILSFLESALG</sequence>
<keyword evidence="3" id="KW-1185">Reference proteome</keyword>
<dbReference type="Pfam" id="PF12146">
    <property type="entry name" value="Hydrolase_4"/>
    <property type="match status" value="1"/>
</dbReference>
<reference evidence="3" key="1">
    <citation type="journal article" date="2019" name="Int. J. Syst. Evol. Microbiol.">
        <title>The Global Catalogue of Microorganisms (GCM) 10K type strain sequencing project: providing services to taxonomists for standard genome sequencing and annotation.</title>
        <authorList>
            <consortium name="The Broad Institute Genomics Platform"/>
            <consortium name="The Broad Institute Genome Sequencing Center for Infectious Disease"/>
            <person name="Wu L."/>
            <person name="Ma J."/>
        </authorList>
    </citation>
    <scope>NUCLEOTIDE SEQUENCE [LARGE SCALE GENOMIC DNA]</scope>
    <source>
        <strain evidence="3">JCM 14309</strain>
    </source>
</reference>
<dbReference type="Gene3D" id="3.40.50.1820">
    <property type="entry name" value="alpha/beta hydrolase"/>
    <property type="match status" value="1"/>
</dbReference>
<dbReference type="Proteomes" id="UP001500236">
    <property type="component" value="Unassembled WGS sequence"/>
</dbReference>
<dbReference type="InterPro" id="IPR022742">
    <property type="entry name" value="Hydrolase_4"/>
</dbReference>
<dbReference type="SUPFAM" id="SSF53474">
    <property type="entry name" value="alpha/beta-Hydrolases"/>
    <property type="match status" value="1"/>
</dbReference>
<keyword evidence="2" id="KW-0378">Hydrolase</keyword>
<organism evidence="2 3">
    <name type="scientific">Nesterenkonia aethiopica</name>
    <dbReference type="NCBI Taxonomy" id="269144"/>
    <lineage>
        <taxon>Bacteria</taxon>
        <taxon>Bacillati</taxon>
        <taxon>Actinomycetota</taxon>
        <taxon>Actinomycetes</taxon>
        <taxon>Micrococcales</taxon>
        <taxon>Micrococcaceae</taxon>
        <taxon>Nesterenkonia</taxon>
    </lineage>
</organism>
<dbReference type="RefSeq" id="WP_344683266.1">
    <property type="nucleotide sequence ID" value="NZ_BAAAVT010000021.1"/>
</dbReference>
<evidence type="ECO:0000313" key="3">
    <source>
        <dbReference type="Proteomes" id="UP001500236"/>
    </source>
</evidence>
<dbReference type="InterPro" id="IPR029058">
    <property type="entry name" value="AB_hydrolase_fold"/>
</dbReference>
<proteinExistence type="predicted"/>
<dbReference type="GO" id="GO:0016787">
    <property type="term" value="F:hydrolase activity"/>
    <property type="evidence" value="ECO:0007669"/>
    <property type="project" value="UniProtKB-KW"/>
</dbReference>
<name>A0ABP6M6K0_9MICC</name>
<feature type="domain" description="Serine aminopeptidase S33" evidence="1">
    <location>
        <begin position="27"/>
        <end position="292"/>
    </location>
</feature>
<protein>
    <submittedName>
        <fullName evidence="2">Alpha/beta hydrolase</fullName>
    </submittedName>
</protein>
<evidence type="ECO:0000313" key="2">
    <source>
        <dbReference type="EMBL" id="GAA3074014.1"/>
    </source>
</evidence>
<gene>
    <name evidence="2" type="ORF">GCM10010529_27380</name>
</gene>
<evidence type="ECO:0000259" key="1">
    <source>
        <dbReference type="Pfam" id="PF12146"/>
    </source>
</evidence>
<dbReference type="EMBL" id="BAAAVT010000021">
    <property type="protein sequence ID" value="GAA3074014.1"/>
    <property type="molecule type" value="Genomic_DNA"/>
</dbReference>
<dbReference type="PANTHER" id="PTHR11614">
    <property type="entry name" value="PHOSPHOLIPASE-RELATED"/>
    <property type="match status" value="1"/>
</dbReference>